<evidence type="ECO:0008006" key="4">
    <source>
        <dbReference type="Google" id="ProtNLM"/>
    </source>
</evidence>
<gene>
    <name evidence="2" type="ORF">D7V88_32335</name>
</gene>
<evidence type="ECO:0000313" key="2">
    <source>
        <dbReference type="EMBL" id="RKG76347.1"/>
    </source>
</evidence>
<evidence type="ECO:0000256" key="1">
    <source>
        <dbReference type="SAM" id="SignalP"/>
    </source>
</evidence>
<keyword evidence="3" id="KW-1185">Reference proteome</keyword>
<dbReference type="Proteomes" id="UP000268094">
    <property type="component" value="Unassembled WGS sequence"/>
</dbReference>
<comment type="caution">
    <text evidence="2">The sequence shown here is derived from an EMBL/GenBank/DDBJ whole genome shotgun (WGS) entry which is preliminary data.</text>
</comment>
<accession>A0A3A8HYV7</accession>
<protein>
    <recommendedName>
        <fullName evidence="4">Lipoprotein</fullName>
    </recommendedName>
</protein>
<dbReference type="RefSeq" id="WP_120544472.1">
    <property type="nucleotide sequence ID" value="NZ_RAVZ01000307.1"/>
</dbReference>
<name>A0A3A8HYV7_9BACT</name>
<dbReference type="EMBL" id="RAVZ01000307">
    <property type="protein sequence ID" value="RKG76347.1"/>
    <property type="molecule type" value="Genomic_DNA"/>
</dbReference>
<proteinExistence type="predicted"/>
<sequence length="183" mass="19716">MKLSLRLSALLLAGVSVLGLGCEGAGARDPLNAIEAGAPVSVEPQFAQVEQGAVGDTFLRCTQPQDGSYLEVVQTATGYEAATVTEAYDPWDCRCTYLKRVVLGQYTRCNRSTVDPRILNCFRIEPNGTTGKVVLSTTRVQKTQMVIGGTQTVSYSELSIAAINQDPGQTPRKDFTYTLADCQ</sequence>
<evidence type="ECO:0000313" key="3">
    <source>
        <dbReference type="Proteomes" id="UP000268094"/>
    </source>
</evidence>
<reference evidence="3" key="1">
    <citation type="submission" date="2018-09" db="EMBL/GenBank/DDBJ databases">
        <authorList>
            <person name="Livingstone P.G."/>
            <person name="Whitworth D.E."/>
        </authorList>
    </citation>
    <scope>NUCLEOTIDE SEQUENCE [LARGE SCALE GENOMIC DNA]</scope>
    <source>
        <strain evidence="3">CA054A</strain>
    </source>
</reference>
<organism evidence="2 3">
    <name type="scientific">Corallococcus terminator</name>
    <dbReference type="NCBI Taxonomy" id="2316733"/>
    <lineage>
        <taxon>Bacteria</taxon>
        <taxon>Pseudomonadati</taxon>
        <taxon>Myxococcota</taxon>
        <taxon>Myxococcia</taxon>
        <taxon>Myxococcales</taxon>
        <taxon>Cystobacterineae</taxon>
        <taxon>Myxococcaceae</taxon>
        <taxon>Corallococcus</taxon>
    </lineage>
</organism>
<dbReference type="OrthoDB" id="5381305at2"/>
<dbReference type="PROSITE" id="PS51257">
    <property type="entry name" value="PROKAR_LIPOPROTEIN"/>
    <property type="match status" value="1"/>
</dbReference>
<feature type="chain" id="PRO_5017354685" description="Lipoprotein" evidence="1">
    <location>
        <begin position="28"/>
        <end position="183"/>
    </location>
</feature>
<dbReference type="AlphaFoldDB" id="A0A3A8HYV7"/>
<keyword evidence="1" id="KW-0732">Signal</keyword>
<feature type="signal peptide" evidence="1">
    <location>
        <begin position="1"/>
        <end position="27"/>
    </location>
</feature>